<evidence type="ECO:0008006" key="3">
    <source>
        <dbReference type="Google" id="ProtNLM"/>
    </source>
</evidence>
<dbReference type="AlphaFoldDB" id="A0A814UIF9"/>
<gene>
    <name evidence="1" type="ORF">JYZ213_LOCUS25456</name>
</gene>
<comment type="caution">
    <text evidence="1">The sequence shown here is derived from an EMBL/GenBank/DDBJ whole genome shotgun (WGS) entry which is preliminary data.</text>
</comment>
<name>A0A814UIF9_9BILA</name>
<proteinExistence type="predicted"/>
<dbReference type="Proteomes" id="UP000663845">
    <property type="component" value="Unassembled WGS sequence"/>
</dbReference>
<dbReference type="EMBL" id="CAJNOG010000325">
    <property type="protein sequence ID" value="CAF1175289.1"/>
    <property type="molecule type" value="Genomic_DNA"/>
</dbReference>
<organism evidence="1 2">
    <name type="scientific">Adineta steineri</name>
    <dbReference type="NCBI Taxonomy" id="433720"/>
    <lineage>
        <taxon>Eukaryota</taxon>
        <taxon>Metazoa</taxon>
        <taxon>Spiralia</taxon>
        <taxon>Gnathifera</taxon>
        <taxon>Rotifera</taxon>
        <taxon>Eurotatoria</taxon>
        <taxon>Bdelloidea</taxon>
        <taxon>Adinetida</taxon>
        <taxon>Adinetidae</taxon>
        <taxon>Adineta</taxon>
    </lineage>
</organism>
<evidence type="ECO:0000313" key="1">
    <source>
        <dbReference type="EMBL" id="CAF1175289.1"/>
    </source>
</evidence>
<evidence type="ECO:0000313" key="2">
    <source>
        <dbReference type="Proteomes" id="UP000663845"/>
    </source>
</evidence>
<accession>A0A814UIF9</accession>
<protein>
    <recommendedName>
        <fullName evidence="3">F-box domain-containing protein</fullName>
    </recommendedName>
</protein>
<reference evidence="1" key="1">
    <citation type="submission" date="2021-02" db="EMBL/GenBank/DDBJ databases">
        <authorList>
            <person name="Nowell W R."/>
        </authorList>
    </citation>
    <scope>NUCLEOTIDE SEQUENCE</scope>
</reference>
<sequence>MNLESLANELLLDLFEYFSMTHLLQSFDNLNIRFNNLISLYYQTHTLNLQSISKYYFDLISQKYIPSITNRINSLQLSDDDDTPQQIHLFFSYGLSFRHFSHLKSLSIYRFCSLNLLERLMNEILYLPHLTYLKIIRYIIKYAEIYDIGIISLIERLSKLTYCYFDITNDNDGFYQTSSIISTSLNSLSLPYLECNLNQLISLIKNIFNLYSLQIRISDYVINSPIPSIKFLSIKKLNINFLGSLNIMKNLLQTMPNLGELKIELQSNYINGYEWESIIENNLLYLIKFQFKMSISISNQNNKEEEIDEILNSFRSNFWIIRHQWFVQCNWNPLKSSSSSTVHVYTLPYAFKNFFFMGNSRLKSTYPDNNYQWSFDCIHNLYYNYLSSQNLPLSRMGLCNIRHLDITIPFDNSFWLIVSTLNRLQSLSIVSYNDMNSIDIQSNLEILFERSPNLHSLKYFSWFVQIEFAEKIKHLSIRRLGLQGPHMTYNQEKCLELCHSFMGQQCEVLSINVQQRTDIINLINNMKNLRALIVKCSKMTLTEKENQDLIQWLQQNLPTTCSISNSTDCNNNIRIWIR</sequence>